<dbReference type="InterPro" id="IPR023408">
    <property type="entry name" value="MscS_beta-dom_sf"/>
</dbReference>
<evidence type="ECO:0000256" key="5">
    <source>
        <dbReference type="SAM" id="Phobius"/>
    </source>
</evidence>
<gene>
    <name evidence="7" type="ORF">BST86_10940</name>
</gene>
<evidence type="ECO:0000256" key="1">
    <source>
        <dbReference type="ARBA" id="ARBA00004370"/>
    </source>
</evidence>
<keyword evidence="3 5" id="KW-1133">Transmembrane helix</keyword>
<protein>
    <submittedName>
        <fullName evidence="7">Mechanosensitive ion channel protein MscS</fullName>
    </submittedName>
</protein>
<evidence type="ECO:0000259" key="6">
    <source>
        <dbReference type="Pfam" id="PF00924"/>
    </source>
</evidence>
<dbReference type="InterPro" id="IPR006685">
    <property type="entry name" value="MscS_channel_2nd"/>
</dbReference>
<dbReference type="Pfam" id="PF00924">
    <property type="entry name" value="MS_channel_2nd"/>
    <property type="match status" value="1"/>
</dbReference>
<comment type="subcellular location">
    <subcellularLocation>
        <location evidence="1">Membrane</location>
    </subcellularLocation>
</comment>
<evidence type="ECO:0000313" key="8">
    <source>
        <dbReference type="Proteomes" id="UP000239532"/>
    </source>
</evidence>
<proteinExistence type="predicted"/>
<keyword evidence="4 5" id="KW-0472">Membrane</keyword>
<dbReference type="AlphaFoldDB" id="A0A2S9WVQ6"/>
<reference evidence="7 8" key="1">
    <citation type="submission" date="2016-11" db="EMBL/GenBank/DDBJ databases">
        <title>Trade-off between light-utilization and light-protection in marine flavobacteria.</title>
        <authorList>
            <person name="Kumagai Y."/>
        </authorList>
    </citation>
    <scope>NUCLEOTIDE SEQUENCE [LARGE SCALE GENOMIC DNA]</scope>
    <source>
        <strain evidence="7 8">JCM 17109</strain>
    </source>
</reference>
<organism evidence="7 8">
    <name type="scientific">Nonlabens agnitus</name>
    <dbReference type="NCBI Taxonomy" id="870484"/>
    <lineage>
        <taxon>Bacteria</taxon>
        <taxon>Pseudomonadati</taxon>
        <taxon>Bacteroidota</taxon>
        <taxon>Flavobacteriia</taxon>
        <taxon>Flavobacteriales</taxon>
        <taxon>Flavobacteriaceae</taxon>
        <taxon>Nonlabens</taxon>
    </lineage>
</organism>
<feature type="transmembrane region" description="Helical" evidence="5">
    <location>
        <begin position="89"/>
        <end position="108"/>
    </location>
</feature>
<dbReference type="SUPFAM" id="SSF50182">
    <property type="entry name" value="Sm-like ribonucleoproteins"/>
    <property type="match status" value="1"/>
</dbReference>
<dbReference type="GO" id="GO:0008381">
    <property type="term" value="F:mechanosensitive monoatomic ion channel activity"/>
    <property type="evidence" value="ECO:0007669"/>
    <property type="project" value="UniProtKB-ARBA"/>
</dbReference>
<evidence type="ECO:0000256" key="2">
    <source>
        <dbReference type="ARBA" id="ARBA00022692"/>
    </source>
</evidence>
<dbReference type="InterPro" id="IPR010920">
    <property type="entry name" value="LSM_dom_sf"/>
</dbReference>
<dbReference type="Gene3D" id="2.30.30.60">
    <property type="match status" value="1"/>
</dbReference>
<feature type="transmembrane region" description="Helical" evidence="5">
    <location>
        <begin position="12"/>
        <end position="32"/>
    </location>
</feature>
<feature type="transmembrane region" description="Helical" evidence="5">
    <location>
        <begin position="62"/>
        <end position="83"/>
    </location>
</feature>
<keyword evidence="8" id="KW-1185">Reference proteome</keyword>
<evidence type="ECO:0000313" key="7">
    <source>
        <dbReference type="EMBL" id="PRP67570.1"/>
    </source>
</evidence>
<feature type="domain" description="Mechanosensitive ion channel MscS" evidence="6">
    <location>
        <begin position="112"/>
        <end position="177"/>
    </location>
</feature>
<name>A0A2S9WVQ6_9FLAO</name>
<comment type="caution">
    <text evidence="7">The sequence shown here is derived from an EMBL/GenBank/DDBJ whole genome shotgun (WGS) entry which is preliminary data.</text>
</comment>
<sequence>MNSLTELDFLRFANQSRNFIILGLAFLFVFVLRKIKSKFLQRFDIQKENNLRARKVHTQVGILEKILIFITFLIAIGLILLSFENIKEIGIGLFASAGVAGIIIGLSAQKMVGALLAVIQIAITQPFRLGDAVVVEGEWGWIEEINLTYVVVRIWDKRRLVLPSSYFLEKPFQNWTKNSADIIGTVFLYTDYSVPFAELRAELTRVLQSTDLWDGEVNVLQVTDSKEFSIESRILVSAKNSPTAWDLRVFVREKMIEFIQKNYPESFPRTRVELKDKKADIQAS</sequence>
<dbReference type="Gene3D" id="1.10.287.1260">
    <property type="match status" value="1"/>
</dbReference>
<dbReference type="EMBL" id="MQUC01000003">
    <property type="protein sequence ID" value="PRP67570.1"/>
    <property type="molecule type" value="Genomic_DNA"/>
</dbReference>
<dbReference type="PANTHER" id="PTHR30566:SF25">
    <property type="entry name" value="INNER MEMBRANE PROTEIN"/>
    <property type="match status" value="1"/>
</dbReference>
<dbReference type="GO" id="GO:0016020">
    <property type="term" value="C:membrane"/>
    <property type="evidence" value="ECO:0007669"/>
    <property type="project" value="UniProtKB-SubCell"/>
</dbReference>
<evidence type="ECO:0000256" key="3">
    <source>
        <dbReference type="ARBA" id="ARBA00022989"/>
    </source>
</evidence>
<evidence type="ECO:0000256" key="4">
    <source>
        <dbReference type="ARBA" id="ARBA00023136"/>
    </source>
</evidence>
<accession>A0A2S9WVQ6</accession>
<dbReference type="Proteomes" id="UP000239532">
    <property type="component" value="Unassembled WGS sequence"/>
</dbReference>
<keyword evidence="2 5" id="KW-0812">Transmembrane</keyword>
<dbReference type="PANTHER" id="PTHR30566">
    <property type="entry name" value="YNAI-RELATED MECHANOSENSITIVE ION CHANNEL"/>
    <property type="match status" value="1"/>
</dbReference>